<evidence type="ECO:0000256" key="1">
    <source>
        <dbReference type="ARBA" id="ARBA00004651"/>
    </source>
</evidence>
<feature type="transmembrane region" description="Helical" evidence="7">
    <location>
        <begin position="327"/>
        <end position="352"/>
    </location>
</feature>
<dbReference type="InterPro" id="IPR051447">
    <property type="entry name" value="Lipoprotein-release_system"/>
</dbReference>
<organism evidence="10 11">
    <name type="scientific">Pseudoalteromonas caenipelagi</name>
    <dbReference type="NCBI Taxonomy" id="2726988"/>
    <lineage>
        <taxon>Bacteria</taxon>
        <taxon>Pseudomonadati</taxon>
        <taxon>Pseudomonadota</taxon>
        <taxon>Gammaproteobacteria</taxon>
        <taxon>Alteromonadales</taxon>
        <taxon>Pseudoalteromonadaceae</taxon>
        <taxon>Pseudoalteromonas</taxon>
    </lineage>
</organism>
<evidence type="ECO:0000256" key="4">
    <source>
        <dbReference type="ARBA" id="ARBA00022692"/>
    </source>
</evidence>
<dbReference type="Pfam" id="PF02687">
    <property type="entry name" value="FtsX"/>
    <property type="match status" value="1"/>
</dbReference>
<proteinExistence type="inferred from homology"/>
<dbReference type="AlphaFoldDB" id="A0A849VDU7"/>
<gene>
    <name evidence="10" type="ORF">HG263_05020</name>
</gene>
<feature type="domain" description="MacB-like periplasmic core" evidence="9">
    <location>
        <begin position="19"/>
        <end position="141"/>
    </location>
</feature>
<sequence>MGLYIRLAWRNLLRNKKRSSVTALGITLGIGFCITTLAIMDGLSHDLITGTTQGQVGHIQVHEQDYLAKRQLQQTIENNSQVVAELRELSSVKAAAARLYSFGYLSKGNKSIGVSLLGVEPEHERQVTSLAEQIIDGSFLSQPTPWPKGQALSEEQLALDEQLTEQAIANAFAELDGLDTTSSELQSHTNELIDTLAPLPFSLPNVILGVKLAKNLQANVGDEITLLFETAQGAQQSLDLQVAGISRQGTDLIDRTRMIFHIQDLQKLLQLPNQSHEIAISTIDLNKVDLAQQVISDVLAASYPKLSVQTWSQLRPDILALIQSNQALMGTLVFIIFLIAGVGVMNAMLVSVMERRKELSLLKALGLKGPNVVWLVTIETLVLTFVASIAGLVMGVVLGSYLQKYGWDISQFGEFSLAGVGMTSALKAKLTLNNLFIPVIVMFVIALLAALYPAFSAARLLPAQGMRAS</sequence>
<comment type="caution">
    <text evidence="10">The sequence shown here is derived from an EMBL/GenBank/DDBJ whole genome shotgun (WGS) entry which is preliminary data.</text>
</comment>
<dbReference type="InterPro" id="IPR003838">
    <property type="entry name" value="ABC3_permease_C"/>
</dbReference>
<keyword evidence="6 7" id="KW-0472">Membrane</keyword>
<dbReference type="GO" id="GO:0044874">
    <property type="term" value="P:lipoprotein localization to outer membrane"/>
    <property type="evidence" value="ECO:0007669"/>
    <property type="project" value="TreeGrafter"/>
</dbReference>
<evidence type="ECO:0000256" key="5">
    <source>
        <dbReference type="ARBA" id="ARBA00022989"/>
    </source>
</evidence>
<evidence type="ECO:0000259" key="9">
    <source>
        <dbReference type="Pfam" id="PF12704"/>
    </source>
</evidence>
<dbReference type="InterPro" id="IPR025857">
    <property type="entry name" value="MacB_PCD"/>
</dbReference>
<feature type="transmembrane region" description="Helical" evidence="7">
    <location>
        <begin position="21"/>
        <end position="40"/>
    </location>
</feature>
<dbReference type="Proteomes" id="UP000586305">
    <property type="component" value="Unassembled WGS sequence"/>
</dbReference>
<evidence type="ECO:0000259" key="8">
    <source>
        <dbReference type="Pfam" id="PF02687"/>
    </source>
</evidence>
<dbReference type="PANTHER" id="PTHR30489:SF0">
    <property type="entry name" value="LIPOPROTEIN-RELEASING SYSTEM TRANSMEMBRANE PROTEIN LOLE"/>
    <property type="match status" value="1"/>
</dbReference>
<evidence type="ECO:0000256" key="7">
    <source>
        <dbReference type="SAM" id="Phobius"/>
    </source>
</evidence>
<evidence type="ECO:0000256" key="2">
    <source>
        <dbReference type="ARBA" id="ARBA00005236"/>
    </source>
</evidence>
<dbReference type="RefSeq" id="WP_171624986.1">
    <property type="nucleotide sequence ID" value="NZ_JABBPG010000002.1"/>
</dbReference>
<dbReference type="GO" id="GO:0098797">
    <property type="term" value="C:plasma membrane protein complex"/>
    <property type="evidence" value="ECO:0007669"/>
    <property type="project" value="TreeGrafter"/>
</dbReference>
<feature type="domain" description="ABC3 transporter permease C-terminal" evidence="8">
    <location>
        <begin position="332"/>
        <end position="459"/>
    </location>
</feature>
<evidence type="ECO:0000256" key="3">
    <source>
        <dbReference type="ARBA" id="ARBA00022475"/>
    </source>
</evidence>
<accession>A0A849VDU7</accession>
<evidence type="ECO:0000313" key="11">
    <source>
        <dbReference type="Proteomes" id="UP000586305"/>
    </source>
</evidence>
<comment type="similarity">
    <text evidence="2">Belongs to the ABC-4 integral membrane protein family. LolC/E subfamily.</text>
</comment>
<dbReference type="PANTHER" id="PTHR30489">
    <property type="entry name" value="LIPOPROTEIN-RELEASING SYSTEM TRANSMEMBRANE PROTEIN LOLE"/>
    <property type="match status" value="1"/>
</dbReference>
<keyword evidence="11" id="KW-1185">Reference proteome</keyword>
<dbReference type="EMBL" id="JABBPG010000002">
    <property type="protein sequence ID" value="NOU49897.1"/>
    <property type="molecule type" value="Genomic_DNA"/>
</dbReference>
<name>A0A849VDU7_9GAMM</name>
<keyword evidence="5 7" id="KW-1133">Transmembrane helix</keyword>
<evidence type="ECO:0000313" key="10">
    <source>
        <dbReference type="EMBL" id="NOU49897.1"/>
    </source>
</evidence>
<dbReference type="Pfam" id="PF12704">
    <property type="entry name" value="MacB_PCD"/>
    <property type="match status" value="1"/>
</dbReference>
<reference evidence="10 11" key="1">
    <citation type="submission" date="2020-04" db="EMBL/GenBank/DDBJ databases">
        <title>Pseudoalteromonas caenipelagi sp. nov., isolated from a tidal flat.</title>
        <authorList>
            <person name="Park S."/>
            <person name="Yoon J.-H."/>
        </authorList>
    </citation>
    <scope>NUCLEOTIDE SEQUENCE [LARGE SCALE GENOMIC DNA]</scope>
    <source>
        <strain evidence="10 11">JBTF-M23</strain>
    </source>
</reference>
<keyword evidence="4 7" id="KW-0812">Transmembrane</keyword>
<comment type="subcellular location">
    <subcellularLocation>
        <location evidence="1">Cell membrane</location>
        <topology evidence="1">Multi-pass membrane protein</topology>
    </subcellularLocation>
</comment>
<feature type="transmembrane region" description="Helical" evidence="7">
    <location>
        <begin position="372"/>
        <end position="398"/>
    </location>
</feature>
<protein>
    <submittedName>
        <fullName evidence="10">ABC transporter permease</fullName>
    </submittedName>
</protein>
<keyword evidence="3" id="KW-1003">Cell membrane</keyword>
<evidence type="ECO:0000256" key="6">
    <source>
        <dbReference type="ARBA" id="ARBA00023136"/>
    </source>
</evidence>
<feature type="transmembrane region" description="Helical" evidence="7">
    <location>
        <begin position="435"/>
        <end position="461"/>
    </location>
</feature>